<feature type="region of interest" description="Disordered" evidence="2">
    <location>
        <begin position="878"/>
        <end position="950"/>
    </location>
</feature>
<feature type="region of interest" description="Disordered" evidence="2">
    <location>
        <begin position="139"/>
        <end position="171"/>
    </location>
</feature>
<organism evidence="4 5">
    <name type="scientific">Klebsormidium nitens</name>
    <name type="common">Green alga</name>
    <name type="synonym">Ulothrix nitens</name>
    <dbReference type="NCBI Taxonomy" id="105231"/>
    <lineage>
        <taxon>Eukaryota</taxon>
        <taxon>Viridiplantae</taxon>
        <taxon>Streptophyta</taxon>
        <taxon>Klebsormidiophyceae</taxon>
        <taxon>Klebsormidiales</taxon>
        <taxon>Klebsormidiaceae</taxon>
        <taxon>Klebsormidium</taxon>
    </lineage>
</organism>
<evidence type="ECO:0000256" key="2">
    <source>
        <dbReference type="SAM" id="MobiDB-lite"/>
    </source>
</evidence>
<feature type="region of interest" description="Disordered" evidence="2">
    <location>
        <begin position="272"/>
        <end position="311"/>
    </location>
</feature>
<dbReference type="PROSITE" id="PS00018">
    <property type="entry name" value="EF_HAND_1"/>
    <property type="match status" value="1"/>
</dbReference>
<dbReference type="InterPro" id="IPR056199">
    <property type="entry name" value="SPEF2_C"/>
</dbReference>
<name>A0A1Y1HUJ8_KLENI</name>
<dbReference type="InterPro" id="IPR036193">
    <property type="entry name" value="ADK_active_lid_dom_sf"/>
</dbReference>
<dbReference type="PANTHER" id="PTHR14919">
    <property type="entry name" value="KPL2-RELATED"/>
    <property type="match status" value="1"/>
</dbReference>
<evidence type="ECO:0000259" key="3">
    <source>
        <dbReference type="PROSITE" id="PS50222"/>
    </source>
</evidence>
<dbReference type="EMBL" id="DF237056">
    <property type="protein sequence ID" value="GAQ82305.1"/>
    <property type="molecule type" value="Genomic_DNA"/>
</dbReference>
<dbReference type="PANTHER" id="PTHR14919:SF0">
    <property type="entry name" value="SPERM FLAGELLAR PROTEIN 2"/>
    <property type="match status" value="1"/>
</dbReference>
<sequence>MGPPRGKPSHRALIEELATQRFAEEARKQEVLRNTAHKKAANAAAQVSKDRRAQMLQEEKRRDEEKKQAEEELITYHSQTLQRKRDQERQDLRVELALLYKAEQKKWAAKDASLRDAAQGIDSFESNLRRLGLDADAEADADPVIPTQGSSPHDTMRKILGKLPPTGTVEQSGREYLERIKRRKAEETQARKERERRRRKVVVEQALALAAVQEARQAEAAAGALARASRAEERMRAHLEALRMGKQTIVANRVQREKELAEEREREWQAALEKDRQQGRENRAAYAQRAVEEARRHEEEKRKRKEEKRRKVEEACQDIVKQIVGLTEMTIDYREAADTNGLLPRATWREWKALFTSGAQLYVPIEKSVDNENGEKAEEGDPRDEECLKDYVASRGDWASSSTAEDCANARAVDEVWRGALAAAAAPLTPEAGRVNAALKLAVVGTPFAGKTSVAHALAARYNLALLNPEDLAAKAAAAAEQHDQQGTPPDGPTDLPGDTPTLSPPLLVALGREVRAALASTGIVPDDVILRLIVHAIATLPKPQTPANPTPPPRADSKKGAKGARAKAPSPAPSAESADAALLPPDLPRGFVIDGYPRTEAEARALERALTGLDLEAEEKQRAERPRLLPEEAAPEEPRVLTSGLDKVFVCALADDAEALKRALGRRVDPTTGQMYHLEYCPPAEEDKIIHGRLVDPSPDRSAGGASLLQSSSATWPLLSAWLARFGATATELNLTEAVTLAAATAVAAAETVLKIKATARAAEGAAKAAAKAAEQVATCTASAEAASKAAAEAAAALYRAKRAQQEASAGLQPKETRLVVEAAAADLHALLKQAARAKEEAEAAKQAAMAAAKSALEAADSAQCSAADVGTSTTAAEDAVRAQQDAESARAKAEASRERAEKAAADADKLWRKAERTASGETEPAEEAGEEAEKAPVSAVPPAPPAPAPLSGEDSVFLLDAWRNLELEYCASVRASLRKCRQEREKAVADCRAVKTEFLDFLNRQDGKQRIVDEFQEEFNEVDSRLRHNGSMKEELGEKVQELRDALWQECDARKEESAREKAARVAEGRVGSHVAEIAGAHAELAQKELLRLLSTLAFLQTYHARRFALQTPNLLPELSAPTDPPPLPSDPSWVAAAPPALASVARRALRALHTSRTALNEVISPPEKKESAAPARQQSDKSAKGGKRVSEAGKSKPAKKGDKAAANEPSESPESAPEAAADPEVLARKECARALLTALEEEGTRATERLRQLAEAAATDMEAVKEMEARAFARLEDWIAERFKAECAAVTSLVDMATAAVDEGIALWYKLIVQGERFQVDEAQLMMECPPPPPHPEPSPPSGIMPVDALDGLAAAFADSAPSGRVPLDSAAETVPRVARECLEARSNPANQPVTPRLPGGQKAAAPAGENMWADVSEETFQACCGSLSAGGTVSWRRFLSGLIAENSAGSVAAGTPEDVARAGARLEAADSDADGKLTYEEWMGAQLWFEKDDLPEGFKRGAALKAVLFRMCADVEESLVTWQTLLQYLCARPQSATWMLETAAAAVGALPPDYAVTAEHIHQLLSWDGPPATAALSVAALTALVQTHSGGISAGDTSPPRIPVSEIGTNPAFEAVHAALQQLYTWTPCGPIVVENRARDLELAKAAREARASGGFSEGLGAPKKGAAAAAQKGKGQPAKGPLPTPAKAAAAAKAAPKKK</sequence>
<dbReference type="Pfam" id="PF24082">
    <property type="entry name" value="SPEF2_C"/>
    <property type="match status" value="1"/>
</dbReference>
<feature type="compositionally biased region" description="Pro residues" evidence="2">
    <location>
        <begin position="941"/>
        <end position="950"/>
    </location>
</feature>
<feature type="compositionally biased region" description="Low complexity" evidence="2">
    <location>
        <begin position="1209"/>
        <end position="1227"/>
    </location>
</feature>
<evidence type="ECO:0000313" key="5">
    <source>
        <dbReference type="Proteomes" id="UP000054558"/>
    </source>
</evidence>
<dbReference type="GO" id="GO:0004017">
    <property type="term" value="F:AMP kinase activity"/>
    <property type="evidence" value="ECO:0007669"/>
    <property type="project" value="InterPro"/>
</dbReference>
<feature type="compositionally biased region" description="Basic and acidic residues" evidence="2">
    <location>
        <begin position="889"/>
        <end position="920"/>
    </location>
</feature>
<feature type="compositionally biased region" description="Basic and acidic residues" evidence="2">
    <location>
        <begin position="48"/>
        <end position="70"/>
    </location>
</feature>
<dbReference type="STRING" id="105231.A0A1Y1HUJ8"/>
<protein>
    <recommendedName>
        <fullName evidence="3">EF-hand domain-containing protein</fullName>
    </recommendedName>
</protein>
<reference evidence="4 5" key="1">
    <citation type="journal article" date="2014" name="Nat. Commun.">
        <title>Klebsormidium flaccidum genome reveals primary factors for plant terrestrial adaptation.</title>
        <authorList>
            <person name="Hori K."/>
            <person name="Maruyama F."/>
            <person name="Fujisawa T."/>
            <person name="Togashi T."/>
            <person name="Yamamoto N."/>
            <person name="Seo M."/>
            <person name="Sato S."/>
            <person name="Yamada T."/>
            <person name="Mori H."/>
            <person name="Tajima N."/>
            <person name="Moriyama T."/>
            <person name="Ikeuchi M."/>
            <person name="Watanabe M."/>
            <person name="Wada H."/>
            <person name="Kobayashi K."/>
            <person name="Saito M."/>
            <person name="Masuda T."/>
            <person name="Sasaki-Sekimoto Y."/>
            <person name="Mashiguchi K."/>
            <person name="Awai K."/>
            <person name="Shimojima M."/>
            <person name="Masuda S."/>
            <person name="Iwai M."/>
            <person name="Nobusawa T."/>
            <person name="Narise T."/>
            <person name="Kondo S."/>
            <person name="Saito H."/>
            <person name="Sato R."/>
            <person name="Murakawa M."/>
            <person name="Ihara Y."/>
            <person name="Oshima-Yamada Y."/>
            <person name="Ohtaka K."/>
            <person name="Satoh M."/>
            <person name="Sonobe K."/>
            <person name="Ishii M."/>
            <person name="Ohtani R."/>
            <person name="Kanamori-Sato M."/>
            <person name="Honoki R."/>
            <person name="Miyazaki D."/>
            <person name="Mochizuki H."/>
            <person name="Umetsu J."/>
            <person name="Higashi K."/>
            <person name="Shibata D."/>
            <person name="Kamiya Y."/>
            <person name="Sato N."/>
            <person name="Nakamura Y."/>
            <person name="Tabata S."/>
            <person name="Ida S."/>
            <person name="Kurokawa K."/>
            <person name="Ohta H."/>
        </authorList>
    </citation>
    <scope>NUCLEOTIDE SEQUENCE [LARGE SCALE GENOMIC DNA]</scope>
    <source>
        <strain evidence="4 5">NIES-2285</strain>
    </source>
</reference>
<feature type="region of interest" description="Disordered" evidence="2">
    <location>
        <begin position="1656"/>
        <end position="1704"/>
    </location>
</feature>
<dbReference type="GO" id="GO:0005509">
    <property type="term" value="F:calcium ion binding"/>
    <property type="evidence" value="ECO:0007669"/>
    <property type="project" value="InterPro"/>
</dbReference>
<dbReference type="OrthoDB" id="535826at2759"/>
<dbReference type="InterPro" id="IPR027417">
    <property type="entry name" value="P-loop_NTPase"/>
</dbReference>
<dbReference type="Proteomes" id="UP000054558">
    <property type="component" value="Unassembled WGS sequence"/>
</dbReference>
<dbReference type="InterPro" id="IPR018247">
    <property type="entry name" value="EF_Hand_1_Ca_BS"/>
</dbReference>
<accession>A0A1Y1HUJ8</accession>
<feature type="compositionally biased region" description="Low complexity" evidence="2">
    <location>
        <begin position="487"/>
        <end position="505"/>
    </location>
</feature>
<dbReference type="Pfam" id="PF22946">
    <property type="entry name" value="SPEF2_D5"/>
    <property type="match status" value="1"/>
</dbReference>
<dbReference type="PROSITE" id="PS50222">
    <property type="entry name" value="EF_HAND_2"/>
    <property type="match status" value="1"/>
</dbReference>
<feature type="compositionally biased region" description="Low complexity" evidence="2">
    <location>
        <begin position="567"/>
        <end position="585"/>
    </location>
</feature>
<dbReference type="SUPFAM" id="SSF52540">
    <property type="entry name" value="P-loop containing nucleoside triphosphate hydrolases"/>
    <property type="match status" value="1"/>
</dbReference>
<dbReference type="InterPro" id="IPR054517">
    <property type="entry name" value="SPEF2_D5"/>
</dbReference>
<dbReference type="InterPro" id="IPR002048">
    <property type="entry name" value="EF_hand_dom"/>
</dbReference>
<evidence type="ECO:0000313" key="4">
    <source>
        <dbReference type="EMBL" id="GAQ82305.1"/>
    </source>
</evidence>
<feature type="region of interest" description="Disordered" evidence="2">
    <location>
        <begin position="1162"/>
        <end position="1227"/>
    </location>
</feature>
<feature type="compositionally biased region" description="Low complexity" evidence="2">
    <location>
        <begin position="1663"/>
        <end position="1704"/>
    </location>
</feature>
<dbReference type="OMA" id="CPAHIIA"/>
<feature type="compositionally biased region" description="Pro residues" evidence="2">
    <location>
        <begin position="544"/>
        <end position="555"/>
    </location>
</feature>
<dbReference type="Gene3D" id="3.40.50.300">
    <property type="entry name" value="P-loop containing nucleotide triphosphate hydrolases"/>
    <property type="match status" value="1"/>
</dbReference>
<feature type="compositionally biased region" description="Basic and acidic residues" evidence="2">
    <location>
        <begin position="272"/>
        <end position="283"/>
    </location>
</feature>
<gene>
    <name evidence="4" type="ORF">KFL_001070110</name>
</gene>
<comment type="similarity">
    <text evidence="1">Belongs to the adenylate kinase family.</text>
</comment>
<dbReference type="InterPro" id="IPR052634">
    <property type="entry name" value="Sperm_flagellar-bone_growth"/>
</dbReference>
<feature type="domain" description="EF-hand" evidence="3">
    <location>
        <begin position="1461"/>
        <end position="1496"/>
    </location>
</feature>
<feature type="compositionally biased region" description="Basic and acidic residues" evidence="2">
    <location>
        <begin position="1181"/>
        <end position="1208"/>
    </location>
</feature>
<feature type="region of interest" description="Disordered" evidence="2">
    <location>
        <begin position="476"/>
        <end position="505"/>
    </location>
</feature>
<dbReference type="SUPFAM" id="SSF57774">
    <property type="entry name" value="Microbial and mitochondrial ADK, insert 'zinc finger' domain"/>
    <property type="match status" value="1"/>
</dbReference>
<evidence type="ECO:0000256" key="1">
    <source>
        <dbReference type="ARBA" id="ARBA00007220"/>
    </source>
</evidence>
<feature type="region of interest" description="Disordered" evidence="2">
    <location>
        <begin position="542"/>
        <end position="585"/>
    </location>
</feature>
<feature type="compositionally biased region" description="Basic and acidic residues" evidence="2">
    <location>
        <begin position="290"/>
        <end position="301"/>
    </location>
</feature>
<feature type="region of interest" description="Disordered" evidence="2">
    <location>
        <begin position="33"/>
        <end position="72"/>
    </location>
</feature>
<proteinExistence type="inferred from homology"/>
<keyword evidence="5" id="KW-1185">Reference proteome</keyword>